<evidence type="ECO:0000313" key="3">
    <source>
        <dbReference type="Proteomes" id="UP001314169"/>
    </source>
</evidence>
<dbReference type="EMBL" id="OY882861">
    <property type="protein sequence ID" value="CAK6444325.1"/>
    <property type="molecule type" value="Genomic_DNA"/>
</dbReference>
<keyword evidence="3" id="KW-1185">Reference proteome</keyword>
<feature type="region of interest" description="Disordered" evidence="1">
    <location>
        <begin position="34"/>
        <end position="117"/>
    </location>
</feature>
<dbReference type="Proteomes" id="UP001314169">
    <property type="component" value="Chromosome 4"/>
</dbReference>
<gene>
    <name evidence="2" type="ORF">MPIPNATIZW_LOCUS12631</name>
</gene>
<protein>
    <submittedName>
        <fullName evidence="2">Uncharacterized protein</fullName>
    </submittedName>
</protein>
<sequence length="117" mass="12390">MFFFRENHVLSRARHTCADLTPEPRPHTCVRTCARRPADMHPKGQEERQKEAVAAPSSVSPGPGLHSLAGGWEDGAGRGPSSPPRTPASAPRSLRSGSAPEPTPSLLGSHSQVAPVL</sequence>
<evidence type="ECO:0000313" key="2">
    <source>
        <dbReference type="EMBL" id="CAK6444325.1"/>
    </source>
</evidence>
<feature type="compositionally biased region" description="Low complexity" evidence="1">
    <location>
        <begin position="87"/>
        <end position="96"/>
    </location>
</feature>
<accession>A0ABP0A4X3</accession>
<organism evidence="2 3">
    <name type="scientific">Pipistrellus nathusii</name>
    <name type="common">Nathusius' pipistrelle</name>
    <dbReference type="NCBI Taxonomy" id="59473"/>
    <lineage>
        <taxon>Eukaryota</taxon>
        <taxon>Metazoa</taxon>
        <taxon>Chordata</taxon>
        <taxon>Craniata</taxon>
        <taxon>Vertebrata</taxon>
        <taxon>Euteleostomi</taxon>
        <taxon>Mammalia</taxon>
        <taxon>Eutheria</taxon>
        <taxon>Laurasiatheria</taxon>
        <taxon>Chiroptera</taxon>
        <taxon>Yangochiroptera</taxon>
        <taxon>Vespertilionidae</taxon>
        <taxon>Pipistrellus</taxon>
    </lineage>
</organism>
<proteinExistence type="predicted"/>
<feature type="compositionally biased region" description="Basic and acidic residues" evidence="1">
    <location>
        <begin position="36"/>
        <end position="51"/>
    </location>
</feature>
<feature type="compositionally biased region" description="Polar residues" evidence="1">
    <location>
        <begin position="106"/>
        <end position="117"/>
    </location>
</feature>
<evidence type="ECO:0000256" key="1">
    <source>
        <dbReference type="SAM" id="MobiDB-lite"/>
    </source>
</evidence>
<name>A0ABP0A4X3_PIPNA</name>
<reference evidence="2" key="1">
    <citation type="submission" date="2023-12" db="EMBL/GenBank/DDBJ databases">
        <authorList>
            <person name="Brown T."/>
        </authorList>
    </citation>
    <scope>NUCLEOTIDE SEQUENCE</scope>
</reference>